<evidence type="ECO:0000313" key="1">
    <source>
        <dbReference type="EMBL" id="ADO99018.1"/>
    </source>
</evidence>
<organism evidence="1 2">
    <name type="scientific">Prochlorococcus phage P-SSM7</name>
    <dbReference type="NCBI Taxonomy" id="445688"/>
    <lineage>
        <taxon>Viruses</taxon>
        <taxon>Duplodnaviria</taxon>
        <taxon>Heunggongvirae</taxon>
        <taxon>Uroviricota</taxon>
        <taxon>Caudoviricetes</taxon>
        <taxon>Pantevenvirales</taxon>
        <taxon>Kyanoviridae</taxon>
        <taxon>Palaemonvirus</taxon>
        <taxon>Palaemonvirus pssm7</taxon>
    </lineage>
</organism>
<keyword evidence="2" id="KW-1185">Reference proteome</keyword>
<name>E3SNK3_9CAUD</name>
<dbReference type="KEGG" id="vg:10329520"/>
<dbReference type="PROSITE" id="PS51257">
    <property type="entry name" value="PROKAR_LIPOPROTEIN"/>
    <property type="match status" value="1"/>
</dbReference>
<proteinExistence type="predicted"/>
<gene>
    <name evidence="1" type="ORF">PSSM7_085</name>
</gene>
<dbReference type="RefSeq" id="YP_004324916.1">
    <property type="nucleotide sequence ID" value="NC_015290.1"/>
</dbReference>
<protein>
    <submittedName>
        <fullName evidence="1">Uncharacterized protein</fullName>
    </submittedName>
</protein>
<accession>E3SNK3</accession>
<sequence>MPLAARPISMGAAALFMGSCSGHGTGCGSTHHPGLGGGTLGGCMKPPKDPKIKQKSVKLMDSTTLWPPLAQTPLSPIKRNVLINSIIPIIDQDELITHPTPVTHQACYTGIPKKCPPGCVTNPAYWCTVGIEGGRESAKGHARQHQATIKTVFINGRRAGVFGDPFGTNTTAYPCNSVVTGCSKNVFLGCTRG</sequence>
<dbReference type="Proteomes" id="UP000006532">
    <property type="component" value="Segment"/>
</dbReference>
<evidence type="ECO:0000313" key="2">
    <source>
        <dbReference type="Proteomes" id="UP000006532"/>
    </source>
</evidence>
<dbReference type="OrthoDB" id="19998at10239"/>
<dbReference type="EMBL" id="GU071103">
    <property type="protein sequence ID" value="ADO99018.1"/>
    <property type="molecule type" value="Genomic_DNA"/>
</dbReference>
<dbReference type="GeneID" id="10329520"/>
<reference evidence="1 2" key="1">
    <citation type="journal article" date="2010" name="Environ. Microbiol.">
        <title>Genomic analysis of oceanic cyanobacterial myoviruses compared with T4-like myoviruses from diverse hosts and environments.</title>
        <authorList>
            <person name="Sullivan M.B."/>
            <person name="Huang K.H."/>
            <person name="Ignacio-Espinoza J.C."/>
            <person name="Berlin A.M."/>
            <person name="Kelly L."/>
            <person name="Weigele P.R."/>
            <person name="DeFrancesco A.S."/>
            <person name="Kern S.E."/>
            <person name="Thompson L.R."/>
            <person name="Young S."/>
            <person name="Yandava C."/>
            <person name="Fu R."/>
            <person name="Krastins B."/>
            <person name="Chase M."/>
            <person name="Sarracino D."/>
            <person name="Osburne M.S."/>
            <person name="Henn M.R."/>
            <person name="Chisholm S.W."/>
        </authorList>
    </citation>
    <scope>NUCLEOTIDE SEQUENCE [LARGE SCALE GENOMIC DNA]</scope>
    <source>
        <strain evidence="1">NATL1A-15</strain>
    </source>
</reference>